<protein>
    <submittedName>
        <fullName evidence="2">Uncharacterized protein</fullName>
    </submittedName>
</protein>
<proteinExistence type="predicted"/>
<feature type="region of interest" description="Disordered" evidence="1">
    <location>
        <begin position="1"/>
        <end position="23"/>
    </location>
</feature>
<organism evidence="2 3">
    <name type="scientific">Vespula maculifrons</name>
    <name type="common">Eastern yellow jacket</name>
    <name type="synonym">Wasp</name>
    <dbReference type="NCBI Taxonomy" id="7453"/>
    <lineage>
        <taxon>Eukaryota</taxon>
        <taxon>Metazoa</taxon>
        <taxon>Ecdysozoa</taxon>
        <taxon>Arthropoda</taxon>
        <taxon>Hexapoda</taxon>
        <taxon>Insecta</taxon>
        <taxon>Pterygota</taxon>
        <taxon>Neoptera</taxon>
        <taxon>Endopterygota</taxon>
        <taxon>Hymenoptera</taxon>
        <taxon>Apocrita</taxon>
        <taxon>Aculeata</taxon>
        <taxon>Vespoidea</taxon>
        <taxon>Vespidae</taxon>
        <taxon>Vespinae</taxon>
        <taxon>Vespula</taxon>
    </lineage>
</organism>
<dbReference type="EMBL" id="JAYRBN010000100">
    <property type="protein sequence ID" value="KAL2727628.1"/>
    <property type="molecule type" value="Genomic_DNA"/>
</dbReference>
<gene>
    <name evidence="2" type="ORF">V1477_016904</name>
</gene>
<sequence length="74" mass="8750">MHQEPSFRHELDKLSGGTTENQQTFRCNNNQQLMIMRLLAQAADIVDEPEIRAFNPNRISPRSLAKIPRYRYEY</sequence>
<name>A0ABD2B4J6_VESMC</name>
<evidence type="ECO:0000313" key="3">
    <source>
        <dbReference type="Proteomes" id="UP001607303"/>
    </source>
</evidence>
<evidence type="ECO:0000256" key="1">
    <source>
        <dbReference type="SAM" id="MobiDB-lite"/>
    </source>
</evidence>
<dbReference type="Proteomes" id="UP001607303">
    <property type="component" value="Unassembled WGS sequence"/>
</dbReference>
<accession>A0ABD2B4J6</accession>
<evidence type="ECO:0000313" key="2">
    <source>
        <dbReference type="EMBL" id="KAL2727628.1"/>
    </source>
</evidence>
<feature type="compositionally biased region" description="Basic and acidic residues" evidence="1">
    <location>
        <begin position="1"/>
        <end position="13"/>
    </location>
</feature>
<comment type="caution">
    <text evidence="2">The sequence shown here is derived from an EMBL/GenBank/DDBJ whole genome shotgun (WGS) entry which is preliminary data.</text>
</comment>
<reference evidence="2 3" key="1">
    <citation type="journal article" date="2024" name="Ann. Entomol. Soc. Am.">
        <title>Genomic analyses of the southern and eastern yellowjacket wasps (Hymenoptera: Vespidae) reveal evolutionary signatures of social life.</title>
        <authorList>
            <person name="Catto M.A."/>
            <person name="Caine P.B."/>
            <person name="Orr S.E."/>
            <person name="Hunt B.G."/>
            <person name="Goodisman M.A.D."/>
        </authorList>
    </citation>
    <scope>NUCLEOTIDE SEQUENCE [LARGE SCALE GENOMIC DNA]</scope>
    <source>
        <strain evidence="2">232</strain>
        <tissue evidence="2">Head and thorax</tissue>
    </source>
</reference>
<dbReference type="AlphaFoldDB" id="A0ABD2B4J6"/>
<keyword evidence="3" id="KW-1185">Reference proteome</keyword>